<accession>A0A857MUG2</accession>
<dbReference type="Proteomes" id="UP001059824">
    <property type="component" value="Chromosome"/>
</dbReference>
<evidence type="ECO:0000313" key="2">
    <source>
        <dbReference type="EMBL" id="QHN43037.1"/>
    </source>
</evidence>
<evidence type="ECO:0000259" key="1">
    <source>
        <dbReference type="Pfam" id="PF06983"/>
    </source>
</evidence>
<sequence>MVQKITPNLWCNGNAEEMVDFYRNAFTDFEVLHTENYPESRDEGLADFQQDLAGKVLTIQFRVHDLEFVAINAGPEFTPNPSISFFVNFDPSRGQTQEQLDELWGKLSDDGTVLMELGEYPFSPHYGWIQDKFGVSWQLILTNPDGEPRPTIVPSLLFTDKSQNQAHYAAELYVSLFDDAAVGNMSTYGQDMGPAKADSIAYGDFRIGEQWLAVMDNGGVEHKFNFTEGVSLSVACKDQAEIDKLWGILSTVPEAEQCGWCKDKFGVSWQIVPANIDELMQRPGAFKTMMQQHKIVIAEY</sequence>
<dbReference type="InterPro" id="IPR029068">
    <property type="entry name" value="Glyas_Bleomycin-R_OHBP_Dase"/>
</dbReference>
<protein>
    <submittedName>
        <fullName evidence="2">VOC family protein</fullName>
    </submittedName>
</protein>
<dbReference type="PANTHER" id="PTHR33990:SF4">
    <property type="entry name" value="PHNB-LIKE DOMAIN-CONTAINING PROTEIN"/>
    <property type="match status" value="1"/>
</dbReference>
<dbReference type="Gene3D" id="3.10.180.10">
    <property type="entry name" value="2,3-Dihydroxybiphenyl 1,2-Dioxygenase, domain 1"/>
    <property type="match status" value="1"/>
</dbReference>
<dbReference type="RefSeq" id="WP_260762805.1">
    <property type="nucleotide sequence ID" value="NZ_CP045921.1"/>
</dbReference>
<dbReference type="Pfam" id="PF06983">
    <property type="entry name" value="3-dmu-9_3-mt"/>
    <property type="match status" value="2"/>
</dbReference>
<dbReference type="Gene3D" id="3.30.720.100">
    <property type="match status" value="1"/>
</dbReference>
<keyword evidence="3" id="KW-1185">Reference proteome</keyword>
<dbReference type="KEGG" id="mama:GII36_04235"/>
<dbReference type="InterPro" id="IPR028973">
    <property type="entry name" value="PhnB-like"/>
</dbReference>
<dbReference type="PANTHER" id="PTHR33990">
    <property type="entry name" value="PROTEIN YJDN-RELATED"/>
    <property type="match status" value="1"/>
</dbReference>
<evidence type="ECO:0000313" key="3">
    <source>
        <dbReference type="Proteomes" id="UP001059824"/>
    </source>
</evidence>
<proteinExistence type="predicted"/>
<feature type="domain" description="PhnB-like" evidence="1">
    <location>
        <begin position="3"/>
        <end position="140"/>
    </location>
</feature>
<dbReference type="AlphaFoldDB" id="A0A857MUG2"/>
<name>A0A857MUG2_9BACT</name>
<gene>
    <name evidence="2" type="ORF">GII36_04235</name>
</gene>
<dbReference type="CDD" id="cd06588">
    <property type="entry name" value="PhnB_like"/>
    <property type="match status" value="2"/>
</dbReference>
<dbReference type="Gene3D" id="3.30.720.110">
    <property type="match status" value="1"/>
</dbReference>
<organism evidence="2 3">
    <name type="scientific">Candidatus Mycosynbacter amalyticus</name>
    <dbReference type="NCBI Taxonomy" id="2665156"/>
    <lineage>
        <taxon>Bacteria</taxon>
        <taxon>Candidatus Saccharimonadota</taxon>
        <taxon>Candidatus Saccharimonadota incertae sedis</taxon>
        <taxon>Candidatus Mycosynbacter</taxon>
    </lineage>
</organism>
<feature type="domain" description="PhnB-like" evidence="1">
    <location>
        <begin position="151"/>
        <end position="272"/>
    </location>
</feature>
<reference evidence="2" key="1">
    <citation type="journal article" date="2021" name="Nat. Microbiol.">
        <title>Cocultivation of an ultrasmall environmental parasitic bacterium with lytic ability against bacteria associated with wastewater foams.</title>
        <authorList>
            <person name="Batinovic S."/>
            <person name="Rose J.J.A."/>
            <person name="Ratcliffe J."/>
            <person name="Seviour R.J."/>
            <person name="Petrovski S."/>
        </authorList>
    </citation>
    <scope>NUCLEOTIDE SEQUENCE</scope>
    <source>
        <strain evidence="2">JR1</strain>
    </source>
</reference>
<dbReference type="SUPFAM" id="SSF54593">
    <property type="entry name" value="Glyoxalase/Bleomycin resistance protein/Dihydroxybiphenyl dioxygenase"/>
    <property type="match status" value="2"/>
</dbReference>
<dbReference type="EMBL" id="CP045921">
    <property type="protein sequence ID" value="QHN43037.1"/>
    <property type="molecule type" value="Genomic_DNA"/>
</dbReference>